<reference evidence="1 2" key="1">
    <citation type="submission" date="2024-09" db="EMBL/GenBank/DDBJ databases">
        <authorList>
            <person name="Lee S.D."/>
        </authorList>
    </citation>
    <scope>NUCLEOTIDE SEQUENCE [LARGE SCALE GENOMIC DNA]</scope>
    <source>
        <strain evidence="1 2">N1-5</strain>
    </source>
</reference>
<keyword evidence="2" id="KW-1185">Reference proteome</keyword>
<gene>
    <name evidence="1" type="ORF">ACEZDJ_38250</name>
</gene>
<protein>
    <submittedName>
        <fullName evidence="1">Uncharacterized protein</fullName>
    </submittedName>
</protein>
<proteinExistence type="predicted"/>
<organism evidence="1 2">
    <name type="scientific">Streptacidiphilus cavernicola</name>
    <dbReference type="NCBI Taxonomy" id="3342716"/>
    <lineage>
        <taxon>Bacteria</taxon>
        <taxon>Bacillati</taxon>
        <taxon>Actinomycetota</taxon>
        <taxon>Actinomycetes</taxon>
        <taxon>Kitasatosporales</taxon>
        <taxon>Streptomycetaceae</taxon>
        <taxon>Streptacidiphilus</taxon>
    </lineage>
</organism>
<sequence>MVQTAVTAIHVEWYHPEMDDHLYVGQAQRLRHGAAYITDARRHHGYPVPADPPPAATPAFEPPVRPGPGEVARYCGSLAELRGQLVRVEHCYCDEDFCAGYRAEPLERGRDGAVHVRRTSFEAVAEGAQESVDPHRKSLT</sequence>
<evidence type="ECO:0000313" key="2">
    <source>
        <dbReference type="Proteomes" id="UP001592528"/>
    </source>
</evidence>
<dbReference type="EMBL" id="JBHEZZ010000039">
    <property type="protein sequence ID" value="MFC1407142.1"/>
    <property type="molecule type" value="Genomic_DNA"/>
</dbReference>
<name>A0ABV6V0A4_9ACTN</name>
<dbReference type="RefSeq" id="WP_157624151.1">
    <property type="nucleotide sequence ID" value="NZ_JBHEZZ010000039.1"/>
</dbReference>
<dbReference type="Proteomes" id="UP001592528">
    <property type="component" value="Unassembled WGS sequence"/>
</dbReference>
<accession>A0ABV6V0A4</accession>
<comment type="caution">
    <text evidence="1">The sequence shown here is derived from an EMBL/GenBank/DDBJ whole genome shotgun (WGS) entry which is preliminary data.</text>
</comment>
<evidence type="ECO:0000313" key="1">
    <source>
        <dbReference type="EMBL" id="MFC1407142.1"/>
    </source>
</evidence>